<dbReference type="Gene3D" id="3.20.20.60">
    <property type="entry name" value="Phosphoenolpyruvate-binding domains"/>
    <property type="match status" value="1"/>
</dbReference>
<gene>
    <name evidence="1" type="ORF">ACFOGJ_11035</name>
</gene>
<organism evidence="1 2">
    <name type="scientific">Marinibaculum pumilum</name>
    <dbReference type="NCBI Taxonomy" id="1766165"/>
    <lineage>
        <taxon>Bacteria</taxon>
        <taxon>Pseudomonadati</taxon>
        <taxon>Pseudomonadota</taxon>
        <taxon>Alphaproteobacteria</taxon>
        <taxon>Rhodospirillales</taxon>
        <taxon>Rhodospirillaceae</taxon>
        <taxon>Marinibaculum</taxon>
    </lineage>
</organism>
<keyword evidence="1" id="KW-0456">Lyase</keyword>
<dbReference type="Pfam" id="PF13714">
    <property type="entry name" value="PEP_mutase"/>
    <property type="match status" value="1"/>
</dbReference>
<dbReference type="CDD" id="cd00377">
    <property type="entry name" value="ICL_PEPM"/>
    <property type="match status" value="1"/>
</dbReference>
<name>A0ABV7L025_9PROT</name>
<protein>
    <submittedName>
        <fullName evidence="1">Isocitrate lyase/phosphoenolpyruvate mutase family protein</fullName>
    </submittedName>
</protein>
<dbReference type="GO" id="GO:0016829">
    <property type="term" value="F:lyase activity"/>
    <property type="evidence" value="ECO:0007669"/>
    <property type="project" value="UniProtKB-KW"/>
</dbReference>
<dbReference type="EMBL" id="JBHRTR010000025">
    <property type="protein sequence ID" value="MFC3227769.1"/>
    <property type="molecule type" value="Genomic_DNA"/>
</dbReference>
<keyword evidence="2" id="KW-1185">Reference proteome</keyword>
<reference evidence="2" key="1">
    <citation type="journal article" date="2019" name="Int. J. Syst. Evol. Microbiol.">
        <title>The Global Catalogue of Microorganisms (GCM) 10K type strain sequencing project: providing services to taxonomists for standard genome sequencing and annotation.</title>
        <authorList>
            <consortium name="The Broad Institute Genomics Platform"/>
            <consortium name="The Broad Institute Genome Sequencing Center for Infectious Disease"/>
            <person name="Wu L."/>
            <person name="Ma J."/>
        </authorList>
    </citation>
    <scope>NUCLEOTIDE SEQUENCE [LARGE SCALE GENOMIC DNA]</scope>
    <source>
        <strain evidence="2">KCTC 42964</strain>
    </source>
</reference>
<proteinExistence type="predicted"/>
<dbReference type="Proteomes" id="UP001595528">
    <property type="component" value="Unassembled WGS sequence"/>
</dbReference>
<accession>A0ABV7L025</accession>
<dbReference type="InterPro" id="IPR039556">
    <property type="entry name" value="ICL/PEPM"/>
</dbReference>
<evidence type="ECO:0000313" key="1">
    <source>
        <dbReference type="EMBL" id="MFC3227769.1"/>
    </source>
</evidence>
<comment type="caution">
    <text evidence="1">The sequence shown here is derived from an EMBL/GenBank/DDBJ whole genome shotgun (WGS) entry which is preliminary data.</text>
</comment>
<sequence length="283" mass="29192">MPDQREKAARFAALHREGCFVLPNAWDVASAAICLEAGYPAVGTSSIAIAFTQGRRDGELLGRDGMLELAGRIAAAMPCPVTADLEAGYGTAPEAVAESVRRAVAAGLVGANIEDSDPADHRLIDAGLAEARIAAAVAAAREAGLPDFVVNARTDPFFRGMPAEEAFPEAVRRANRYLASGAACVFVPGPADAETAAALAAAIDGPLNLMAGGRGPTAPVAALTEAGVRRISLGGSLMGAAYGGALAALRGIREEGSFAYEGPAREPFRSLVRFIYRKEDRNA</sequence>
<dbReference type="InterPro" id="IPR015813">
    <property type="entry name" value="Pyrv/PenolPyrv_kinase-like_dom"/>
</dbReference>
<dbReference type="PANTHER" id="PTHR42905:SF16">
    <property type="entry name" value="CARBOXYPHOSPHONOENOLPYRUVATE PHOSPHONOMUTASE-LIKE PROTEIN (AFU_ORTHOLOGUE AFUA_5G07230)"/>
    <property type="match status" value="1"/>
</dbReference>
<dbReference type="RefSeq" id="WP_379900223.1">
    <property type="nucleotide sequence ID" value="NZ_JBHRTR010000025.1"/>
</dbReference>
<dbReference type="PANTHER" id="PTHR42905">
    <property type="entry name" value="PHOSPHOENOLPYRUVATE CARBOXYLASE"/>
    <property type="match status" value="1"/>
</dbReference>
<evidence type="ECO:0000313" key="2">
    <source>
        <dbReference type="Proteomes" id="UP001595528"/>
    </source>
</evidence>
<dbReference type="InterPro" id="IPR040442">
    <property type="entry name" value="Pyrv_kinase-like_dom_sf"/>
</dbReference>
<dbReference type="SUPFAM" id="SSF51621">
    <property type="entry name" value="Phosphoenolpyruvate/pyruvate domain"/>
    <property type="match status" value="1"/>
</dbReference>